<feature type="domain" description="Luciferase-like" evidence="5">
    <location>
        <begin position="11"/>
        <end position="223"/>
    </location>
</feature>
<comment type="caution">
    <text evidence="6">The sequence shown here is derived from an EMBL/GenBank/DDBJ whole genome shotgun (WGS) entry which is preliminary data.</text>
</comment>
<dbReference type="InterPro" id="IPR051260">
    <property type="entry name" value="Diverse_substr_monoxygenases"/>
</dbReference>
<keyword evidence="1" id="KW-0285">Flavoprotein</keyword>
<keyword evidence="4" id="KW-0503">Monooxygenase</keyword>
<sequence length="276" mass="28337">MTTVLRLTVRDLASAEAVAAAAERAGVAAIRLADAGAIDPTVVAAYLAGRYPGVSYIPEVPTTHQAPYNVARRVLSLDRATGGRIGLALLAGDGDEVTDASAVAGVPPDPIARWAEYALVLTRLWESFPRTALIGDQEAGVVADDALIRPIGHEGAYYRVAGPLDGPSSVQGRPILVADLGLLDATAAAAAADIVVVEPGRATEAHTALTEALTAAGRHRDDVVLLGRVRAGDRIPLDEHGLDGVELEGDAAELIAALSAPTLRSVLGLPVPAVAR</sequence>
<dbReference type="Gene3D" id="3.20.20.30">
    <property type="entry name" value="Luciferase-like domain"/>
    <property type="match status" value="1"/>
</dbReference>
<dbReference type="SUPFAM" id="SSF51679">
    <property type="entry name" value="Bacterial luciferase-like"/>
    <property type="match status" value="1"/>
</dbReference>
<accession>A0ABS1VEQ7</accession>
<evidence type="ECO:0000256" key="2">
    <source>
        <dbReference type="ARBA" id="ARBA00022643"/>
    </source>
</evidence>
<keyword evidence="7" id="KW-1185">Reference proteome</keyword>
<organism evidence="6 7">
    <name type="scientific">Paractinoplanes lichenicola</name>
    <dbReference type="NCBI Taxonomy" id="2802976"/>
    <lineage>
        <taxon>Bacteria</taxon>
        <taxon>Bacillati</taxon>
        <taxon>Actinomycetota</taxon>
        <taxon>Actinomycetes</taxon>
        <taxon>Micromonosporales</taxon>
        <taxon>Micromonosporaceae</taxon>
        <taxon>Paractinoplanes</taxon>
    </lineage>
</organism>
<evidence type="ECO:0000256" key="1">
    <source>
        <dbReference type="ARBA" id="ARBA00022630"/>
    </source>
</evidence>
<evidence type="ECO:0000256" key="3">
    <source>
        <dbReference type="ARBA" id="ARBA00023002"/>
    </source>
</evidence>
<dbReference type="InterPro" id="IPR036661">
    <property type="entry name" value="Luciferase-like_sf"/>
</dbReference>
<dbReference type="Pfam" id="PF00296">
    <property type="entry name" value="Bac_luciferase"/>
    <property type="match status" value="1"/>
</dbReference>
<evidence type="ECO:0000313" key="6">
    <source>
        <dbReference type="EMBL" id="MBL7253158.1"/>
    </source>
</evidence>
<protein>
    <submittedName>
        <fullName evidence="6">LLM class flavin-dependent oxidoreductase</fullName>
    </submittedName>
</protein>
<reference evidence="6 7" key="1">
    <citation type="submission" date="2021-01" db="EMBL/GenBank/DDBJ databases">
        <title>Actinoplanes sp. nov. LDG1-01 isolated from lichen.</title>
        <authorList>
            <person name="Saeng-In P."/>
            <person name="Phongsopitanun W."/>
            <person name="Kanchanasin P."/>
            <person name="Yuki M."/>
            <person name="Kudo T."/>
            <person name="Ohkuma M."/>
            <person name="Tanasupawat S."/>
        </authorList>
    </citation>
    <scope>NUCLEOTIDE SEQUENCE [LARGE SCALE GENOMIC DNA]</scope>
    <source>
        <strain evidence="6 7">LDG1-01</strain>
    </source>
</reference>
<dbReference type="RefSeq" id="WP_202989490.1">
    <property type="nucleotide sequence ID" value="NZ_JAENHO010000001.1"/>
</dbReference>
<dbReference type="PANTHER" id="PTHR30011">
    <property type="entry name" value="ALKANESULFONATE MONOOXYGENASE-RELATED"/>
    <property type="match status" value="1"/>
</dbReference>
<evidence type="ECO:0000313" key="7">
    <source>
        <dbReference type="Proteomes" id="UP000598996"/>
    </source>
</evidence>
<name>A0ABS1VEQ7_9ACTN</name>
<dbReference type="PANTHER" id="PTHR30011:SF16">
    <property type="entry name" value="C2H2 FINGER DOMAIN TRANSCRIPTION FACTOR (EUROFUNG)-RELATED"/>
    <property type="match status" value="1"/>
</dbReference>
<dbReference type="InterPro" id="IPR011251">
    <property type="entry name" value="Luciferase-like_dom"/>
</dbReference>
<gene>
    <name evidence="6" type="ORF">JKJ07_02420</name>
</gene>
<evidence type="ECO:0000256" key="4">
    <source>
        <dbReference type="ARBA" id="ARBA00023033"/>
    </source>
</evidence>
<proteinExistence type="predicted"/>
<dbReference type="EMBL" id="JAENHO010000001">
    <property type="protein sequence ID" value="MBL7253158.1"/>
    <property type="molecule type" value="Genomic_DNA"/>
</dbReference>
<dbReference type="Proteomes" id="UP000598996">
    <property type="component" value="Unassembled WGS sequence"/>
</dbReference>
<keyword evidence="3" id="KW-0560">Oxidoreductase</keyword>
<keyword evidence="2" id="KW-0288">FMN</keyword>
<evidence type="ECO:0000259" key="5">
    <source>
        <dbReference type="Pfam" id="PF00296"/>
    </source>
</evidence>